<dbReference type="Gene3D" id="3.40.50.300">
    <property type="entry name" value="P-loop containing nucleotide triphosphate hydrolases"/>
    <property type="match status" value="1"/>
</dbReference>
<name>A0A0C5VLT5_9GAMM</name>
<dbReference type="SUPFAM" id="SSF52540">
    <property type="entry name" value="P-loop containing nucleoside triphosphate hydrolases"/>
    <property type="match status" value="1"/>
</dbReference>
<accession>A0A0C5VLT5</accession>
<sequence length="175" mass="20225">MNRIAILGNGGAGKSTLALLIGRATGIPVFHLDQIIWEENWKAISESEFQRKHEQIVAMPSWVIEGLGYNSTLWSRMRSADQIIFIDLPIFQHLFWAAKRSFKSLWTAPNGWSSGNSLMRKLPYIFRIIWHVHKNTRPYILKLLSDCLPEKVVHIKSKRELIEFRGKLNILNKAC</sequence>
<organism evidence="1 2">
    <name type="scientific">Gynuella sunshinyii YC6258</name>
    <dbReference type="NCBI Taxonomy" id="1445510"/>
    <lineage>
        <taxon>Bacteria</taxon>
        <taxon>Pseudomonadati</taxon>
        <taxon>Pseudomonadota</taxon>
        <taxon>Gammaproteobacteria</taxon>
        <taxon>Oceanospirillales</taxon>
        <taxon>Saccharospirillaceae</taxon>
        <taxon>Gynuella</taxon>
    </lineage>
</organism>
<dbReference type="EMBL" id="CP007142">
    <property type="protein sequence ID" value="AJQ95682.1"/>
    <property type="molecule type" value="Genomic_DNA"/>
</dbReference>
<reference evidence="1 2" key="1">
    <citation type="submission" date="2014-01" db="EMBL/GenBank/DDBJ databases">
        <title>Full genme sequencing of cellulolytic bacterium Gynuella sunshinyii YC6258T gen. nov., sp. nov.</title>
        <authorList>
            <person name="Khan H."/>
            <person name="Chung E.J."/>
            <person name="Chung Y.R."/>
        </authorList>
    </citation>
    <scope>NUCLEOTIDE SEQUENCE [LARGE SCALE GENOMIC DNA]</scope>
    <source>
        <strain evidence="1 2">YC6258</strain>
    </source>
</reference>
<dbReference type="HOGENOM" id="CLU_092618_0_1_6"/>
<dbReference type="GO" id="GO:0016301">
    <property type="term" value="F:kinase activity"/>
    <property type="evidence" value="ECO:0007669"/>
    <property type="project" value="UniProtKB-KW"/>
</dbReference>
<dbReference type="RefSeq" id="WP_044617904.1">
    <property type="nucleotide sequence ID" value="NZ_CP007142.1"/>
</dbReference>
<gene>
    <name evidence="1" type="ORF">YC6258_03646</name>
</gene>
<evidence type="ECO:0000313" key="2">
    <source>
        <dbReference type="Proteomes" id="UP000032266"/>
    </source>
</evidence>
<dbReference type="InterPro" id="IPR027417">
    <property type="entry name" value="P-loop_NTPase"/>
</dbReference>
<keyword evidence="1" id="KW-0418">Kinase</keyword>
<evidence type="ECO:0000313" key="1">
    <source>
        <dbReference type="EMBL" id="AJQ95682.1"/>
    </source>
</evidence>
<proteinExistence type="predicted"/>
<dbReference type="PANTHER" id="PTHR37816:SF3">
    <property type="entry name" value="MODULATES DNA TOPOLOGY"/>
    <property type="match status" value="1"/>
</dbReference>
<dbReference type="AlphaFoldDB" id="A0A0C5VLT5"/>
<dbReference type="InterPro" id="IPR052922">
    <property type="entry name" value="Cytidylate_Kinase-2"/>
</dbReference>
<keyword evidence="2" id="KW-1185">Reference proteome</keyword>
<dbReference type="OrthoDB" id="5296079at2"/>
<protein>
    <submittedName>
        <fullName evidence="1">Adenylate kinase and related kinase</fullName>
    </submittedName>
</protein>
<dbReference type="PANTHER" id="PTHR37816">
    <property type="entry name" value="YALI0E33011P"/>
    <property type="match status" value="1"/>
</dbReference>
<dbReference type="KEGG" id="gsn:YC6258_03646"/>
<dbReference type="STRING" id="1445510.YC6258_03646"/>
<keyword evidence="1" id="KW-0808">Transferase</keyword>
<dbReference type="Proteomes" id="UP000032266">
    <property type="component" value="Chromosome"/>
</dbReference>